<dbReference type="EMBL" id="JAVYJV010000005">
    <property type="protein sequence ID" value="KAK4371124.1"/>
    <property type="molecule type" value="Genomic_DNA"/>
</dbReference>
<proteinExistence type="predicted"/>
<protein>
    <submittedName>
        <fullName evidence="1">Uncharacterized protein</fullName>
    </submittedName>
</protein>
<comment type="caution">
    <text evidence="1">The sequence shown here is derived from an EMBL/GenBank/DDBJ whole genome shotgun (WGS) entry which is preliminary data.</text>
</comment>
<dbReference type="PANTHER" id="PTHR36715:SF2">
    <property type="match status" value="1"/>
</dbReference>
<gene>
    <name evidence="1" type="ORF">RND71_010599</name>
</gene>
<evidence type="ECO:0000313" key="2">
    <source>
        <dbReference type="Proteomes" id="UP001291623"/>
    </source>
</evidence>
<organism evidence="1 2">
    <name type="scientific">Anisodus tanguticus</name>
    <dbReference type="NCBI Taxonomy" id="243964"/>
    <lineage>
        <taxon>Eukaryota</taxon>
        <taxon>Viridiplantae</taxon>
        <taxon>Streptophyta</taxon>
        <taxon>Embryophyta</taxon>
        <taxon>Tracheophyta</taxon>
        <taxon>Spermatophyta</taxon>
        <taxon>Magnoliopsida</taxon>
        <taxon>eudicotyledons</taxon>
        <taxon>Gunneridae</taxon>
        <taxon>Pentapetalae</taxon>
        <taxon>asterids</taxon>
        <taxon>lamiids</taxon>
        <taxon>Solanales</taxon>
        <taxon>Solanaceae</taxon>
        <taxon>Solanoideae</taxon>
        <taxon>Hyoscyameae</taxon>
        <taxon>Anisodus</taxon>
    </lineage>
</organism>
<name>A0AAE1VSA4_9SOLA</name>
<keyword evidence="2" id="KW-1185">Reference proteome</keyword>
<dbReference type="AlphaFoldDB" id="A0AAE1VSA4"/>
<sequence length="76" mass="8279">MKGESPAICAECGTGKVVGINGSEKFYVRDEVVGILKVGDMRKVKTLVETVAENDGDRWWDIGAVIVDDDFIDCSK</sequence>
<dbReference type="PANTHER" id="PTHR36715">
    <property type="entry name" value="BNAANNG41370D PROTEIN"/>
    <property type="match status" value="1"/>
</dbReference>
<evidence type="ECO:0000313" key="1">
    <source>
        <dbReference type="EMBL" id="KAK4371124.1"/>
    </source>
</evidence>
<reference evidence="1" key="1">
    <citation type="submission" date="2023-12" db="EMBL/GenBank/DDBJ databases">
        <title>Genome assembly of Anisodus tanguticus.</title>
        <authorList>
            <person name="Wang Y.-J."/>
        </authorList>
    </citation>
    <scope>NUCLEOTIDE SEQUENCE</scope>
    <source>
        <strain evidence="1">KB-2021</strain>
        <tissue evidence="1">Leaf</tissue>
    </source>
</reference>
<accession>A0AAE1VSA4</accession>
<dbReference type="Proteomes" id="UP001291623">
    <property type="component" value="Unassembled WGS sequence"/>
</dbReference>